<reference evidence="6" key="1">
    <citation type="submission" date="2021-02" db="EMBL/GenBank/DDBJ databases">
        <authorList>
            <person name="Dougan E. K."/>
            <person name="Rhodes N."/>
            <person name="Thang M."/>
            <person name="Chan C."/>
        </authorList>
    </citation>
    <scope>NUCLEOTIDE SEQUENCE</scope>
</reference>
<feature type="repeat" description="RCC1" evidence="3">
    <location>
        <begin position="434"/>
        <end position="486"/>
    </location>
</feature>
<organism evidence="6 7">
    <name type="scientific">Symbiodinium necroappetens</name>
    <dbReference type="NCBI Taxonomy" id="1628268"/>
    <lineage>
        <taxon>Eukaryota</taxon>
        <taxon>Sar</taxon>
        <taxon>Alveolata</taxon>
        <taxon>Dinophyceae</taxon>
        <taxon>Suessiales</taxon>
        <taxon>Symbiodiniaceae</taxon>
        <taxon>Symbiodinium</taxon>
    </lineage>
</organism>
<keyword evidence="2" id="KW-0677">Repeat</keyword>
<dbReference type="EMBL" id="CAJNJA010027457">
    <property type="protein sequence ID" value="CAE7576163.1"/>
    <property type="molecule type" value="Genomic_DNA"/>
</dbReference>
<dbReference type="OrthoDB" id="8068875at2759"/>
<dbReference type="Proteomes" id="UP000601435">
    <property type="component" value="Unassembled WGS sequence"/>
</dbReference>
<dbReference type="PROSITE" id="PS50012">
    <property type="entry name" value="RCC1_3"/>
    <property type="match status" value="7"/>
</dbReference>
<dbReference type="GO" id="GO:0005085">
    <property type="term" value="F:guanyl-nucleotide exchange factor activity"/>
    <property type="evidence" value="ECO:0007669"/>
    <property type="project" value="TreeGrafter"/>
</dbReference>
<name>A0A812URW7_9DINO</name>
<dbReference type="InterPro" id="IPR058923">
    <property type="entry name" value="RCC1-like_dom"/>
</dbReference>
<dbReference type="AlphaFoldDB" id="A0A812URW7"/>
<dbReference type="InterPro" id="IPR009091">
    <property type="entry name" value="RCC1/BLIP-II"/>
</dbReference>
<dbReference type="PROSITE" id="PS00626">
    <property type="entry name" value="RCC1_2"/>
    <property type="match status" value="2"/>
</dbReference>
<dbReference type="GO" id="GO:0005737">
    <property type="term" value="C:cytoplasm"/>
    <property type="evidence" value="ECO:0007669"/>
    <property type="project" value="TreeGrafter"/>
</dbReference>
<protein>
    <submittedName>
        <fullName evidence="6">UVR8 protein</fullName>
    </submittedName>
</protein>
<dbReference type="Pfam" id="PF25390">
    <property type="entry name" value="WD40_RLD"/>
    <property type="match status" value="1"/>
</dbReference>
<comment type="caution">
    <text evidence="6">The sequence shown here is derived from an EMBL/GenBank/DDBJ whole genome shotgun (WGS) entry which is preliminary data.</text>
</comment>
<evidence type="ECO:0000313" key="7">
    <source>
        <dbReference type="Proteomes" id="UP000601435"/>
    </source>
</evidence>
<feature type="repeat" description="RCC1" evidence="3">
    <location>
        <begin position="63"/>
        <end position="135"/>
    </location>
</feature>
<dbReference type="Pfam" id="PF00415">
    <property type="entry name" value="RCC1"/>
    <property type="match status" value="1"/>
</dbReference>
<gene>
    <name evidence="6" type="primary">UVR8</name>
    <name evidence="6" type="ORF">SNEC2469_LOCUS16796</name>
</gene>
<feature type="compositionally biased region" description="Basic and acidic residues" evidence="4">
    <location>
        <begin position="8"/>
        <end position="25"/>
    </location>
</feature>
<feature type="repeat" description="RCC1" evidence="3">
    <location>
        <begin position="298"/>
        <end position="348"/>
    </location>
</feature>
<feature type="domain" description="RCC1-like" evidence="5">
    <location>
        <begin position="116"/>
        <end position="379"/>
    </location>
</feature>
<feature type="repeat" description="RCC1" evidence="3">
    <location>
        <begin position="189"/>
        <end position="240"/>
    </location>
</feature>
<feature type="non-terminal residue" evidence="6">
    <location>
        <position position="491"/>
    </location>
</feature>
<evidence type="ECO:0000256" key="1">
    <source>
        <dbReference type="ARBA" id="ARBA00022658"/>
    </source>
</evidence>
<keyword evidence="1" id="KW-0344">Guanine-nucleotide releasing factor</keyword>
<evidence type="ECO:0000256" key="4">
    <source>
        <dbReference type="SAM" id="MobiDB-lite"/>
    </source>
</evidence>
<evidence type="ECO:0000256" key="2">
    <source>
        <dbReference type="ARBA" id="ARBA00022737"/>
    </source>
</evidence>
<dbReference type="PANTHER" id="PTHR45982">
    <property type="entry name" value="REGULATOR OF CHROMOSOME CONDENSATION"/>
    <property type="match status" value="1"/>
</dbReference>
<keyword evidence="7" id="KW-1185">Reference proteome</keyword>
<feature type="region of interest" description="Disordered" evidence="4">
    <location>
        <begin position="1"/>
        <end position="38"/>
    </location>
</feature>
<feature type="repeat" description="RCC1" evidence="3">
    <location>
        <begin position="136"/>
        <end position="189"/>
    </location>
</feature>
<evidence type="ECO:0000259" key="5">
    <source>
        <dbReference type="Pfam" id="PF25390"/>
    </source>
</evidence>
<evidence type="ECO:0000256" key="3">
    <source>
        <dbReference type="PROSITE-ProRule" id="PRU00235"/>
    </source>
</evidence>
<proteinExistence type="predicted"/>
<dbReference type="Gene3D" id="2.130.10.30">
    <property type="entry name" value="Regulator of chromosome condensation 1/beta-lactamase-inhibitor protein II"/>
    <property type="match status" value="3"/>
</dbReference>
<dbReference type="InterPro" id="IPR000408">
    <property type="entry name" value="Reg_chr_condens"/>
</dbReference>
<feature type="repeat" description="RCC1" evidence="3">
    <location>
        <begin position="349"/>
        <end position="433"/>
    </location>
</feature>
<evidence type="ECO:0000313" key="6">
    <source>
        <dbReference type="EMBL" id="CAE7576163.1"/>
    </source>
</evidence>
<dbReference type="InterPro" id="IPR051553">
    <property type="entry name" value="Ran_GTPase-activating"/>
</dbReference>
<dbReference type="PRINTS" id="PR00633">
    <property type="entry name" value="RCCNDNSATION"/>
</dbReference>
<accession>A0A812URW7</accession>
<feature type="repeat" description="RCC1" evidence="3">
    <location>
        <begin position="241"/>
        <end position="294"/>
    </location>
</feature>
<dbReference type="SUPFAM" id="SSF50985">
    <property type="entry name" value="RCC1/BLIP-II"/>
    <property type="match status" value="2"/>
</dbReference>
<sequence>YNVHGQKSKSDDRARAEDQDPEGKRQLQPKRKGKFGNDIHEVHCGTNHTVFLKKNQSSDAFGYEVYTTGLGNQGRLGVGPGSLSGGREEDDQEMVELDIWWSRSGPIKTMFPWTSGTRALHVACGADHTLCLATDGHVYAWGVNSHGQCGTGSSAAWHRKPTRVQLPKDHAMVSHMAAGAQHSLAIIDGVVFTWGNGRNGRLGTSQSDDCRAPMDIEITHEHRMAIVAGGEAHSGAIDKRGRVYMWGAGDSGRLGFPESLDVFEPKLVWSFDTTGVTIKALALGGFHSLFLEASPRVGNLYSCGSGAAVGQLVEGERRCVSVPVALQLPSKVLQIAAGMFHSMALLEKGLVYSWGVGAHGRLGHGSETTLWAPKALPMPTETEVQKDQIVFIPHDVHEDTDSRKDARIDDAKLAYVVAELSCGSTHAFARTHGGFLYGWGCDSTGQLGFAGEEGQIYYWVPKQLDIGRVIKQVCCGHEFTLAVTMSEELSS</sequence>
<dbReference type="PANTHER" id="PTHR45982:SF1">
    <property type="entry name" value="REGULATOR OF CHROMOSOME CONDENSATION"/>
    <property type="match status" value="1"/>
</dbReference>